<evidence type="ECO:0000313" key="3">
    <source>
        <dbReference type="Proteomes" id="UP000036780"/>
    </source>
</evidence>
<proteinExistence type="predicted"/>
<dbReference type="OrthoDB" id="9908415at2"/>
<evidence type="ECO:0000256" key="1">
    <source>
        <dbReference type="SAM" id="Phobius"/>
    </source>
</evidence>
<dbReference type="GeneID" id="66872152"/>
<sequence length="155" mass="17906">MNDIVGRRKIRELQKRLYLAFFSVSALFMLFVSFGCSNSNSSSNPNSNHDEKGTIEAVININDPDLEETYIIRVRPEETPTYVDFKSGDYYAVYEEQGLTLTLEKNLLYQISVYSASEQLDEDYKGVLYNYVGEELANMEHRFNKDTKTLVIDLE</sequence>
<gene>
    <name evidence="2" type="ORF">AFK71_11255</name>
</gene>
<keyword evidence="1" id="KW-0812">Transmembrane</keyword>
<dbReference type="AlphaFoldDB" id="A0A0L0QKG2"/>
<protein>
    <submittedName>
        <fullName evidence="2">Uncharacterized protein</fullName>
    </submittedName>
</protein>
<dbReference type="PATRIC" id="fig|1473.5.peg.783"/>
<dbReference type="Proteomes" id="UP000036780">
    <property type="component" value="Unassembled WGS sequence"/>
</dbReference>
<name>A0A0L0QKG2_VIRPA</name>
<dbReference type="RefSeq" id="WP_050351626.1">
    <property type="nucleotide sequence ID" value="NZ_CP073011.1"/>
</dbReference>
<keyword evidence="3" id="KW-1185">Reference proteome</keyword>
<keyword evidence="1" id="KW-1133">Transmembrane helix</keyword>
<evidence type="ECO:0000313" key="2">
    <source>
        <dbReference type="EMBL" id="KNE19120.1"/>
    </source>
</evidence>
<organism evidence="2 3">
    <name type="scientific">Virgibacillus pantothenticus</name>
    <dbReference type="NCBI Taxonomy" id="1473"/>
    <lineage>
        <taxon>Bacteria</taxon>
        <taxon>Bacillati</taxon>
        <taxon>Bacillota</taxon>
        <taxon>Bacilli</taxon>
        <taxon>Bacillales</taxon>
        <taxon>Bacillaceae</taxon>
        <taxon>Virgibacillus</taxon>
    </lineage>
</organism>
<feature type="transmembrane region" description="Helical" evidence="1">
    <location>
        <begin position="17"/>
        <end position="35"/>
    </location>
</feature>
<comment type="caution">
    <text evidence="2">The sequence shown here is derived from an EMBL/GenBank/DDBJ whole genome shotgun (WGS) entry which is preliminary data.</text>
</comment>
<reference evidence="3" key="1">
    <citation type="submission" date="2015-07" db="EMBL/GenBank/DDBJ databases">
        <title>Fjat-10053 dsm26.</title>
        <authorList>
            <person name="Liu B."/>
            <person name="Wang J."/>
            <person name="Zhu Y."/>
            <person name="Liu G."/>
            <person name="Chen Q."/>
            <person name="Chen Z."/>
            <person name="Lan J."/>
            <person name="Che J."/>
            <person name="Ge C."/>
            <person name="Shi H."/>
            <person name="Pan Z."/>
            <person name="Liu X."/>
        </authorList>
    </citation>
    <scope>NUCLEOTIDE SEQUENCE [LARGE SCALE GENOMIC DNA]</scope>
    <source>
        <strain evidence="3">DSM 26</strain>
    </source>
</reference>
<keyword evidence="1" id="KW-0472">Membrane</keyword>
<dbReference type="EMBL" id="LGTO01000007">
    <property type="protein sequence ID" value="KNE19120.1"/>
    <property type="molecule type" value="Genomic_DNA"/>
</dbReference>
<accession>A0A0L0QKG2</accession>